<dbReference type="RefSeq" id="WP_386127503.1">
    <property type="nucleotide sequence ID" value="NZ_JBHTJL010000003.1"/>
</dbReference>
<dbReference type="EMBL" id="JBHTJL010000003">
    <property type="protein sequence ID" value="MFD1062035.1"/>
    <property type="molecule type" value="Genomic_DNA"/>
</dbReference>
<organism evidence="1 2">
    <name type="scientific">Winogradskyella litorisediminis</name>
    <dbReference type="NCBI Taxonomy" id="1156618"/>
    <lineage>
        <taxon>Bacteria</taxon>
        <taxon>Pseudomonadati</taxon>
        <taxon>Bacteroidota</taxon>
        <taxon>Flavobacteriia</taxon>
        <taxon>Flavobacteriales</taxon>
        <taxon>Flavobacteriaceae</taxon>
        <taxon>Winogradskyella</taxon>
    </lineage>
</organism>
<evidence type="ECO:0000313" key="2">
    <source>
        <dbReference type="Proteomes" id="UP001597013"/>
    </source>
</evidence>
<gene>
    <name evidence="1" type="ORF">ACFQ1Q_02155</name>
</gene>
<protein>
    <submittedName>
        <fullName evidence="1">Uncharacterized protein</fullName>
    </submittedName>
</protein>
<sequence>MTENSQKQVILDFINIYLKSQKLQYSKKEIPQHTVLIDTGVLYEVKENKGILEFASNSMELQRVVLEHAESKLKTTLPKDVNEAFKFIDDFDDALKKEYDCERVINSFSTLIRGLRGYVLLTLHNQGIDIKSFILNIDEVERGFSLHYLEGAFFDFLHHYDYMEKDFFEIFRTLWDRNERSHSVRTGLRKLPNKDLKKSIALLDFAFQNNVLLEIIAELLIGLYNTGETSTLKMIIDLKTKDEKLCLNTLSRIEYKSEKDVNKAFEQIGELAFKDTLFARQQSYLISSIIKNENTTDSTRKQAFKLWQEFLENGENEILNQVFQDINFLDGYESDKYGLLHIYLAKTKNFHVIKDFFSYRFDDPAYIFDIMMKSYNAKPDYRFPMELFENGIRHGWNTQQDETEKHILNLFKHGSAFGVLGVKTIFSAYLGIFQVYLTKLNEAEHQVTAIDSICKHPHSFDVLLPLILPLRNSKLKGIRKHLQEHLAYKVFKTYHSSLYEQIKESLGNSKNDKEFLRPIKKALDDYEKLKELKQSIDDLNPYQNEKHLIDLYRRLEHEAQAKMMKEVHQGKGTFMEMAKNTIIVRGNSWMMREGEVSPLGRVESKIQIDSSSFLNPDLYEHNLKLPQ</sequence>
<keyword evidence="2" id="KW-1185">Reference proteome</keyword>
<name>A0ABW3N694_9FLAO</name>
<proteinExistence type="predicted"/>
<comment type="caution">
    <text evidence="1">The sequence shown here is derived from an EMBL/GenBank/DDBJ whole genome shotgun (WGS) entry which is preliminary data.</text>
</comment>
<accession>A0ABW3N694</accession>
<dbReference type="Proteomes" id="UP001597013">
    <property type="component" value="Unassembled WGS sequence"/>
</dbReference>
<reference evidence="2" key="1">
    <citation type="journal article" date="2019" name="Int. J. Syst. Evol. Microbiol.">
        <title>The Global Catalogue of Microorganisms (GCM) 10K type strain sequencing project: providing services to taxonomists for standard genome sequencing and annotation.</title>
        <authorList>
            <consortium name="The Broad Institute Genomics Platform"/>
            <consortium name="The Broad Institute Genome Sequencing Center for Infectious Disease"/>
            <person name="Wu L."/>
            <person name="Ma J."/>
        </authorList>
    </citation>
    <scope>NUCLEOTIDE SEQUENCE [LARGE SCALE GENOMIC DNA]</scope>
    <source>
        <strain evidence="2">CCUG 62215</strain>
    </source>
</reference>
<evidence type="ECO:0000313" key="1">
    <source>
        <dbReference type="EMBL" id="MFD1062035.1"/>
    </source>
</evidence>